<dbReference type="PANTHER" id="PTHR46696:SF1">
    <property type="entry name" value="CYTOCHROME P450 YJIB-RELATED"/>
    <property type="match status" value="1"/>
</dbReference>
<reference evidence="9 10" key="2">
    <citation type="journal article" date="2011" name="J. Antibiot.">
        <title>Furaquinocins I and J: novel polyketide isoprenoid hybrid compounds from Streptomyces reveromyceticus SN-593.</title>
        <authorList>
            <person name="Panthee S."/>
            <person name="Takahashi S."/>
            <person name="Takagi H."/>
            <person name="Nogawa T."/>
            <person name="Oowada E."/>
            <person name="Uramoto M."/>
            <person name="Osada H."/>
        </authorList>
    </citation>
    <scope>NUCLEOTIDE SEQUENCE [LARGE SCALE GENOMIC DNA]</scope>
    <source>
        <strain evidence="9 10">SN-593</strain>
    </source>
</reference>
<accession>A0A7U3UUY8</accession>
<reference evidence="9 10" key="3">
    <citation type="journal article" date="2011" name="Nat. Chem. Biol.">
        <title>Reveromycin A biosynthesis uses RevG and RevJ for stereospecific spiroacetal formation.</title>
        <authorList>
            <person name="Takahashi S."/>
            <person name="Toyoda A."/>
            <person name="Sekiyama Y."/>
            <person name="Takagi H."/>
            <person name="Nogawa T."/>
            <person name="Uramoto M."/>
            <person name="Suzuki R."/>
            <person name="Koshino H."/>
            <person name="Kumano T."/>
            <person name="Panthee S."/>
            <person name="Dairi T."/>
            <person name="Ishikawa J."/>
            <person name="Ikeda H."/>
            <person name="Sakaki Y."/>
            <person name="Osada H."/>
        </authorList>
    </citation>
    <scope>NUCLEOTIDE SEQUENCE [LARGE SCALE GENOMIC DNA]</scope>
    <source>
        <strain evidence="9 10">SN-593</strain>
    </source>
</reference>
<sequence length="450" mass="47793">MRHPRVPHPTAAPHPTASDPAAAPRPSVPRPSAPQPSASDPAEPYRLDASGASVRADADALRERAAACPVMLPDGVPGMIVSRWHELRDLLAHPEVAKNARHFAALQAGRVPAQWQLNAFALVNGMTTADGDDHRRLRGLATKAFTPRRVAAMRPWIERLAGELAAGLPDHAGPDGVVDLRAHFAYPLPMGVISQLLGVDPEHRDHLHALTRLLVSTSSSAAEAMAAQRGIHDVLAAVVAARRARPGDDLASALIAARDGDRADGTERLSDEEVTGTLLLMIVAGHETTLNLITNAVRALCGHPRQRDLVLSGGASWDAVVEETLRWDSPVANFPFRYPTADLDVGGTVVPRGTPVLAGYAAAGRDPREYGPDADRFDVTRPPGTRHLSFGHGVHYCLGAPLARLEATVALRTLYGAFPRLEPAVPEAELPPLPGFVGNSVEALPVRLGG</sequence>
<evidence type="ECO:0000256" key="4">
    <source>
        <dbReference type="ARBA" id="ARBA00023002"/>
    </source>
</evidence>
<evidence type="ECO:0000256" key="5">
    <source>
        <dbReference type="ARBA" id="ARBA00023004"/>
    </source>
</evidence>
<dbReference type="PRINTS" id="PR00385">
    <property type="entry name" value="P450"/>
</dbReference>
<dbReference type="FunFam" id="1.10.630.10:FF:000018">
    <property type="entry name" value="Cytochrome P450 monooxygenase"/>
    <property type="match status" value="1"/>
</dbReference>
<evidence type="ECO:0000256" key="1">
    <source>
        <dbReference type="ARBA" id="ARBA00010617"/>
    </source>
</evidence>
<name>A0A7U3UUY8_9ACTN</name>
<proteinExistence type="inferred from homology"/>
<dbReference type="GO" id="GO:0016705">
    <property type="term" value="F:oxidoreductase activity, acting on paired donors, with incorporation or reduction of molecular oxygen"/>
    <property type="evidence" value="ECO:0007669"/>
    <property type="project" value="InterPro"/>
</dbReference>
<evidence type="ECO:0000256" key="6">
    <source>
        <dbReference type="ARBA" id="ARBA00023033"/>
    </source>
</evidence>
<evidence type="ECO:0000313" key="9">
    <source>
        <dbReference type="EMBL" id="BBA99081.1"/>
    </source>
</evidence>
<dbReference type="GO" id="GO:0005506">
    <property type="term" value="F:iron ion binding"/>
    <property type="evidence" value="ECO:0007669"/>
    <property type="project" value="InterPro"/>
</dbReference>
<keyword evidence="3 7" id="KW-0479">Metal-binding</keyword>
<dbReference type="SUPFAM" id="SSF48264">
    <property type="entry name" value="Cytochrome P450"/>
    <property type="match status" value="1"/>
</dbReference>
<dbReference type="GO" id="GO:0004497">
    <property type="term" value="F:monooxygenase activity"/>
    <property type="evidence" value="ECO:0007669"/>
    <property type="project" value="UniProtKB-KW"/>
</dbReference>
<dbReference type="InterPro" id="IPR002397">
    <property type="entry name" value="Cyt_P450_B"/>
</dbReference>
<dbReference type="EMBL" id="AP018365">
    <property type="protein sequence ID" value="BBA99081.1"/>
    <property type="molecule type" value="Genomic_DNA"/>
</dbReference>
<dbReference type="Pfam" id="PF00067">
    <property type="entry name" value="p450"/>
    <property type="match status" value="2"/>
</dbReference>
<organism evidence="9 10">
    <name type="scientific">Actinacidiphila reveromycinica</name>
    <dbReference type="NCBI Taxonomy" id="659352"/>
    <lineage>
        <taxon>Bacteria</taxon>
        <taxon>Bacillati</taxon>
        <taxon>Actinomycetota</taxon>
        <taxon>Actinomycetes</taxon>
        <taxon>Kitasatosporales</taxon>
        <taxon>Streptomycetaceae</taxon>
        <taxon>Actinacidiphila</taxon>
    </lineage>
</organism>
<evidence type="ECO:0000256" key="8">
    <source>
        <dbReference type="SAM" id="MobiDB-lite"/>
    </source>
</evidence>
<dbReference type="InterPro" id="IPR036396">
    <property type="entry name" value="Cyt_P450_sf"/>
</dbReference>
<dbReference type="InterPro" id="IPR001128">
    <property type="entry name" value="Cyt_P450"/>
</dbReference>
<dbReference type="Proteomes" id="UP000595703">
    <property type="component" value="Chromosome"/>
</dbReference>
<dbReference type="AlphaFoldDB" id="A0A7U3UUY8"/>
<reference evidence="9 10" key="1">
    <citation type="journal article" date="2010" name="J. Bacteriol.">
        <title>Biochemical characterization of a novel indole prenyltransferase from Streptomyces sp. SN-593.</title>
        <authorList>
            <person name="Takahashi S."/>
            <person name="Takagi H."/>
            <person name="Toyoda A."/>
            <person name="Uramoto M."/>
            <person name="Nogawa T."/>
            <person name="Ueki M."/>
            <person name="Sakaki Y."/>
            <person name="Osada H."/>
        </authorList>
    </citation>
    <scope>NUCLEOTIDE SEQUENCE [LARGE SCALE GENOMIC DNA]</scope>
    <source>
        <strain evidence="9 10">SN-593</strain>
    </source>
</reference>
<dbReference type="Gene3D" id="1.10.630.10">
    <property type="entry name" value="Cytochrome P450"/>
    <property type="match status" value="1"/>
</dbReference>
<protein>
    <submittedName>
        <fullName evidence="9">Putative cytochrome P450</fullName>
    </submittedName>
</protein>
<dbReference type="GO" id="GO:0020037">
    <property type="term" value="F:heme binding"/>
    <property type="evidence" value="ECO:0007669"/>
    <property type="project" value="InterPro"/>
</dbReference>
<gene>
    <name evidence="9" type="ORF">RVR_5553</name>
</gene>
<keyword evidence="5 7" id="KW-0408">Iron</keyword>
<dbReference type="PRINTS" id="PR00359">
    <property type="entry name" value="BP450"/>
</dbReference>
<evidence type="ECO:0000256" key="3">
    <source>
        <dbReference type="ARBA" id="ARBA00022723"/>
    </source>
</evidence>
<evidence type="ECO:0000256" key="2">
    <source>
        <dbReference type="ARBA" id="ARBA00022617"/>
    </source>
</evidence>
<feature type="compositionally biased region" description="Low complexity" evidence="8">
    <location>
        <begin position="8"/>
        <end position="25"/>
    </location>
</feature>
<keyword evidence="4 7" id="KW-0560">Oxidoreductase</keyword>
<evidence type="ECO:0000256" key="7">
    <source>
        <dbReference type="RuleBase" id="RU000461"/>
    </source>
</evidence>
<keyword evidence="10" id="KW-1185">Reference proteome</keyword>
<evidence type="ECO:0000313" key="10">
    <source>
        <dbReference type="Proteomes" id="UP000595703"/>
    </source>
</evidence>
<feature type="region of interest" description="Disordered" evidence="8">
    <location>
        <begin position="1"/>
        <end position="46"/>
    </location>
</feature>
<keyword evidence="2 7" id="KW-0349">Heme</keyword>
<dbReference type="InterPro" id="IPR017972">
    <property type="entry name" value="Cyt_P450_CS"/>
</dbReference>
<comment type="similarity">
    <text evidence="1 7">Belongs to the cytochrome P450 family.</text>
</comment>
<dbReference type="CDD" id="cd11029">
    <property type="entry name" value="CYP107-like"/>
    <property type="match status" value="1"/>
</dbReference>
<feature type="compositionally biased region" description="Low complexity" evidence="8">
    <location>
        <begin position="35"/>
        <end position="44"/>
    </location>
</feature>
<dbReference type="KEGG" id="arev:RVR_5553"/>
<dbReference type="PANTHER" id="PTHR46696">
    <property type="entry name" value="P450, PUTATIVE (EUROFUNG)-RELATED"/>
    <property type="match status" value="1"/>
</dbReference>
<dbReference type="PROSITE" id="PS00086">
    <property type="entry name" value="CYTOCHROME_P450"/>
    <property type="match status" value="1"/>
</dbReference>
<reference evidence="9 10" key="4">
    <citation type="journal article" date="2020" name="Sci. Rep.">
        <title>beta-carboline chemical signals induce reveromycin production through a LuxR family regulator in Streptomyces sp. SN-593.</title>
        <authorList>
            <person name="Panthee S."/>
            <person name="Kito N."/>
            <person name="Hayashi T."/>
            <person name="Shimizu T."/>
            <person name="Ishikawa J."/>
            <person name="Hamamoto H."/>
            <person name="Osada H."/>
            <person name="Takahashi S."/>
        </authorList>
    </citation>
    <scope>NUCLEOTIDE SEQUENCE [LARGE SCALE GENOMIC DNA]</scope>
    <source>
        <strain evidence="9 10">SN-593</strain>
    </source>
</reference>
<keyword evidence="6 7" id="KW-0503">Monooxygenase</keyword>